<evidence type="ECO:0000256" key="1">
    <source>
        <dbReference type="ARBA" id="ARBA00008779"/>
    </source>
</evidence>
<keyword evidence="4" id="KW-0106">Calcium</keyword>
<dbReference type="InterPro" id="IPR000917">
    <property type="entry name" value="Sulfatase_N"/>
</dbReference>
<evidence type="ECO:0000313" key="6">
    <source>
        <dbReference type="EMBL" id="PQA87647.1"/>
    </source>
</evidence>
<accession>A0A2S7K555</accession>
<dbReference type="InterPro" id="IPR024607">
    <property type="entry name" value="Sulfatase_CS"/>
</dbReference>
<feature type="domain" description="Sulfatase N-terminal" evidence="5">
    <location>
        <begin position="36"/>
        <end position="350"/>
    </location>
</feature>
<dbReference type="Proteomes" id="UP000239504">
    <property type="component" value="Unassembled WGS sequence"/>
</dbReference>
<dbReference type="PANTHER" id="PTHR42693:SF33">
    <property type="entry name" value="ARYLSULFATASE"/>
    <property type="match status" value="1"/>
</dbReference>
<comment type="similarity">
    <text evidence="1">Belongs to the sulfatase family.</text>
</comment>
<keyword evidence="2" id="KW-0479">Metal-binding</keyword>
<dbReference type="Pfam" id="PF00884">
    <property type="entry name" value="Sulfatase"/>
    <property type="match status" value="1"/>
</dbReference>
<keyword evidence="3" id="KW-0378">Hydrolase</keyword>
<dbReference type="InterPro" id="IPR006311">
    <property type="entry name" value="TAT_signal"/>
</dbReference>
<evidence type="ECO:0000256" key="2">
    <source>
        <dbReference type="ARBA" id="ARBA00022723"/>
    </source>
</evidence>
<dbReference type="SUPFAM" id="SSF53649">
    <property type="entry name" value="Alkaline phosphatase-like"/>
    <property type="match status" value="1"/>
</dbReference>
<dbReference type="PANTHER" id="PTHR42693">
    <property type="entry name" value="ARYLSULFATASE FAMILY MEMBER"/>
    <property type="match status" value="1"/>
</dbReference>
<dbReference type="Gene3D" id="3.30.1120.10">
    <property type="match status" value="1"/>
</dbReference>
<comment type="caution">
    <text evidence="6">The sequence shown here is derived from an EMBL/GenBank/DDBJ whole genome shotgun (WGS) entry which is preliminary data.</text>
</comment>
<dbReference type="Gene3D" id="3.40.720.10">
    <property type="entry name" value="Alkaline Phosphatase, subunit A"/>
    <property type="match status" value="1"/>
</dbReference>
<evidence type="ECO:0000256" key="3">
    <source>
        <dbReference type="ARBA" id="ARBA00022801"/>
    </source>
</evidence>
<evidence type="ECO:0000259" key="5">
    <source>
        <dbReference type="Pfam" id="PF00884"/>
    </source>
</evidence>
<dbReference type="AlphaFoldDB" id="A0A2S7K555"/>
<dbReference type="PROSITE" id="PS51318">
    <property type="entry name" value="TAT"/>
    <property type="match status" value="1"/>
</dbReference>
<dbReference type="InterPro" id="IPR050738">
    <property type="entry name" value="Sulfatase"/>
</dbReference>
<sequence length="462" mass="51497">MPRWDRRKVLNVAAATAATTSFAPFGASAGSKQDKPNILFIMADDLGYADLSCYGRRDFETPVLDALAEDGLRLTDCYSNSPVCSATRLALITGRYQYRLPFGLEEPSPGKSGAGLPADHPTLPSLLRDAGYRTTLIGKWHLGSPPDYGPLKSGYDRFYGVYGGGDYFQHAPETASRNDGVLTDQDEPSLDEGYMTDLLADRAVLEIETAHKHRKPFFISLHFTAPHWPWEGPDDEEVSENLSNLFHFDGGSIATYARMVKNLDANIGRVLQSLRKAGLHRDTIVVFTSDNGGERFSDSWPFVGVKGEVLEGGIRVPGLIRWPGRIKKESVSDQIVTSMDWMPVLLSAADASPDPAYPPDGVNLLPEFQNGSTRSRKLYWRFKANDQAALRSDNWKYLSIGGAEHLFNLKEDERERADLKERNLDIFASLKADYEAWNETMLPYEASTFSHDVTMGNYSDRY</sequence>
<dbReference type="GO" id="GO:0046872">
    <property type="term" value="F:metal ion binding"/>
    <property type="evidence" value="ECO:0007669"/>
    <property type="project" value="UniProtKB-KW"/>
</dbReference>
<dbReference type="RefSeq" id="WP_104830185.1">
    <property type="nucleotide sequence ID" value="NZ_PJCH01000006.1"/>
</dbReference>
<dbReference type="PROSITE" id="PS00149">
    <property type="entry name" value="SULFATASE_2"/>
    <property type="match status" value="1"/>
</dbReference>
<dbReference type="InterPro" id="IPR017850">
    <property type="entry name" value="Alkaline_phosphatase_core_sf"/>
</dbReference>
<dbReference type="EMBL" id="PJCH01000006">
    <property type="protein sequence ID" value="PQA87647.1"/>
    <property type="molecule type" value="Genomic_DNA"/>
</dbReference>
<keyword evidence="7" id="KW-1185">Reference proteome</keyword>
<organism evidence="6 7">
    <name type="scientific">Hyphococcus luteus</name>
    <dbReference type="NCBI Taxonomy" id="2058213"/>
    <lineage>
        <taxon>Bacteria</taxon>
        <taxon>Pseudomonadati</taxon>
        <taxon>Pseudomonadota</taxon>
        <taxon>Alphaproteobacteria</taxon>
        <taxon>Parvularculales</taxon>
        <taxon>Parvularculaceae</taxon>
        <taxon>Hyphococcus</taxon>
    </lineage>
</organism>
<evidence type="ECO:0000256" key="4">
    <source>
        <dbReference type="ARBA" id="ARBA00022837"/>
    </source>
</evidence>
<dbReference type="GO" id="GO:0004065">
    <property type="term" value="F:arylsulfatase activity"/>
    <property type="evidence" value="ECO:0007669"/>
    <property type="project" value="TreeGrafter"/>
</dbReference>
<name>A0A2S7K555_9PROT</name>
<gene>
    <name evidence="6" type="ORF">CW354_11260</name>
</gene>
<reference evidence="6 7" key="1">
    <citation type="submission" date="2017-12" db="EMBL/GenBank/DDBJ databases">
        <authorList>
            <person name="Hurst M.R.H."/>
        </authorList>
    </citation>
    <scope>NUCLEOTIDE SEQUENCE [LARGE SCALE GENOMIC DNA]</scope>
    <source>
        <strain evidence="6 7">SY-3-19</strain>
    </source>
</reference>
<dbReference type="OrthoDB" id="9803751at2"/>
<protein>
    <submittedName>
        <fullName evidence="6">Twin-arginine translocation pathway signal protein</fullName>
    </submittedName>
</protein>
<proteinExistence type="inferred from homology"/>
<evidence type="ECO:0000313" key="7">
    <source>
        <dbReference type="Proteomes" id="UP000239504"/>
    </source>
</evidence>